<dbReference type="GO" id="GO:0036396">
    <property type="term" value="C:RNA N6-methyladenosine methyltransferase complex"/>
    <property type="evidence" value="ECO:0007669"/>
    <property type="project" value="InterPro"/>
</dbReference>
<evidence type="ECO:0000256" key="1">
    <source>
        <dbReference type="SAM" id="MobiDB-lite"/>
    </source>
</evidence>
<proteinExistence type="predicted"/>
<feature type="compositionally biased region" description="Basic residues" evidence="1">
    <location>
        <begin position="63"/>
        <end position="77"/>
    </location>
</feature>
<feature type="region of interest" description="Disordered" evidence="1">
    <location>
        <begin position="1"/>
        <end position="276"/>
    </location>
</feature>
<name>A0AAD7VZI1_9TELE</name>
<dbReference type="Proteomes" id="UP001221898">
    <property type="component" value="Unassembled WGS sequence"/>
</dbReference>
<gene>
    <name evidence="2" type="ORF">AAFF_G00345450</name>
</gene>
<dbReference type="PANTHER" id="PTHR38563:SF1">
    <property type="entry name" value="FL(2)D-ASSOCIATED COMPLEX COMPONENT"/>
    <property type="match status" value="1"/>
</dbReference>
<feature type="compositionally biased region" description="Low complexity" evidence="1">
    <location>
        <begin position="1"/>
        <end position="13"/>
    </location>
</feature>
<comment type="caution">
    <text evidence="2">The sequence shown here is derived from an EMBL/GenBank/DDBJ whole genome shotgun (WGS) entry which is preliminary data.</text>
</comment>
<feature type="compositionally biased region" description="Basic and acidic residues" evidence="1">
    <location>
        <begin position="381"/>
        <end position="397"/>
    </location>
</feature>
<dbReference type="EMBL" id="JAINUG010000557">
    <property type="protein sequence ID" value="KAJ8366681.1"/>
    <property type="molecule type" value="Genomic_DNA"/>
</dbReference>
<accession>A0AAD7VZI1</accession>
<protein>
    <submittedName>
        <fullName evidence="2">Uncharacterized protein</fullName>
    </submittedName>
</protein>
<feature type="compositionally biased region" description="Basic and acidic residues" evidence="1">
    <location>
        <begin position="202"/>
        <end position="231"/>
    </location>
</feature>
<feature type="compositionally biased region" description="Basic residues" evidence="1">
    <location>
        <begin position="21"/>
        <end position="30"/>
    </location>
</feature>
<feature type="compositionally biased region" description="Basic and acidic residues" evidence="1">
    <location>
        <begin position="267"/>
        <end position="276"/>
    </location>
</feature>
<feature type="compositionally biased region" description="Low complexity" evidence="1">
    <location>
        <begin position="137"/>
        <end position="147"/>
    </location>
</feature>
<dbReference type="AlphaFoldDB" id="A0AAD7VZI1"/>
<evidence type="ECO:0000313" key="3">
    <source>
        <dbReference type="Proteomes" id="UP001221898"/>
    </source>
</evidence>
<keyword evidence="3" id="KW-1185">Reference proteome</keyword>
<sequence>MPVVVAAVTTPVPVHKEGKKTQKKGLKKKRREEDGVAVRAVNPDPSIATPASPEVLPLLLPRKATKKKALEKKCKRSHGGESDASEEEPHHHQPSKRSPPTPPTLLPNPARDQPKVDATFSDWLDVDEEVMERREMTTTTPALLPAPRGAPQGDEGRQGEAGARHQPPAGPGAHAGDAAEAPPAAFDAAAPHARGRLQPASSHDRERERAATVEPTERKSRIDQLKRREPSRNISSDQQDSHSHSSRPSSLESECQARSRAGSYNSHEWDKEREREHKDLRPQLRDWERPDPDIQDWGGRVREPLTLLLRGRELRELRKREAELERDNHHLSESLLLHDRERERLLLLDLPLHVEMKVRGELEPLMLPRETVSLEVERATDSLHSLEETPEPERPDSVDEDDGKVEDVQFAVSGGEEYEPISDNELDEILADSVQKREDQQEEEMIPGPLDVIDVDWSSLIPKQKAEPREAGAALLRFTPGAVLLRTGMSQRLAGPQLLARVKEACQGELQDPKDMDKLFDHDLGALNMAALKRREDRAGLLRNLGPCCKDLCARRDIAIRRQLLRNDKGTSKHMYTGAPLVDTELLQLSVLLFKKNTTPCQPLSQEKTETGMTLSKPTALPEVCVP</sequence>
<organism evidence="2 3">
    <name type="scientific">Aldrovandia affinis</name>
    <dbReference type="NCBI Taxonomy" id="143900"/>
    <lineage>
        <taxon>Eukaryota</taxon>
        <taxon>Metazoa</taxon>
        <taxon>Chordata</taxon>
        <taxon>Craniata</taxon>
        <taxon>Vertebrata</taxon>
        <taxon>Euteleostomi</taxon>
        <taxon>Actinopterygii</taxon>
        <taxon>Neopterygii</taxon>
        <taxon>Teleostei</taxon>
        <taxon>Notacanthiformes</taxon>
        <taxon>Halosauridae</taxon>
        <taxon>Aldrovandia</taxon>
    </lineage>
</organism>
<dbReference type="GO" id="GO:0016556">
    <property type="term" value="P:mRNA modification"/>
    <property type="evidence" value="ECO:0007669"/>
    <property type="project" value="InterPro"/>
</dbReference>
<dbReference type="PANTHER" id="PTHR38563">
    <property type="entry name" value="FL(2)D-ASSOCIATED COMPLEX COMPONENT"/>
    <property type="match status" value="1"/>
</dbReference>
<dbReference type="InterPro" id="IPR040427">
    <property type="entry name" value="Flacc"/>
</dbReference>
<reference evidence="2" key="1">
    <citation type="journal article" date="2023" name="Science">
        <title>Genome structures resolve the early diversification of teleost fishes.</title>
        <authorList>
            <person name="Parey E."/>
            <person name="Louis A."/>
            <person name="Montfort J."/>
            <person name="Bouchez O."/>
            <person name="Roques C."/>
            <person name="Iampietro C."/>
            <person name="Lluch J."/>
            <person name="Castinel A."/>
            <person name="Donnadieu C."/>
            <person name="Desvignes T."/>
            <person name="Floi Bucao C."/>
            <person name="Jouanno E."/>
            <person name="Wen M."/>
            <person name="Mejri S."/>
            <person name="Dirks R."/>
            <person name="Jansen H."/>
            <person name="Henkel C."/>
            <person name="Chen W.J."/>
            <person name="Zahm M."/>
            <person name="Cabau C."/>
            <person name="Klopp C."/>
            <person name="Thompson A.W."/>
            <person name="Robinson-Rechavi M."/>
            <person name="Braasch I."/>
            <person name="Lecointre G."/>
            <person name="Bobe J."/>
            <person name="Postlethwait J.H."/>
            <person name="Berthelot C."/>
            <person name="Roest Crollius H."/>
            <person name="Guiguen Y."/>
        </authorList>
    </citation>
    <scope>NUCLEOTIDE SEQUENCE</scope>
    <source>
        <strain evidence="2">NC1722</strain>
    </source>
</reference>
<feature type="compositionally biased region" description="Pro residues" evidence="1">
    <location>
        <begin position="97"/>
        <end position="106"/>
    </location>
</feature>
<evidence type="ECO:0000313" key="2">
    <source>
        <dbReference type="EMBL" id="KAJ8366681.1"/>
    </source>
</evidence>
<feature type="compositionally biased region" description="Low complexity" evidence="1">
    <location>
        <begin position="164"/>
        <end position="192"/>
    </location>
</feature>
<feature type="region of interest" description="Disordered" evidence="1">
    <location>
        <begin position="381"/>
        <end position="404"/>
    </location>
</feature>